<keyword evidence="2" id="KW-1133">Transmembrane helix</keyword>
<dbReference type="Pfam" id="PF11241">
    <property type="entry name" value="DUF3043"/>
    <property type="match status" value="1"/>
</dbReference>
<evidence type="ECO:0000313" key="3">
    <source>
        <dbReference type="EMBL" id="VZO40358.1"/>
    </source>
</evidence>
<feature type="transmembrane region" description="Helical" evidence="2">
    <location>
        <begin position="98"/>
        <end position="118"/>
    </location>
</feature>
<accession>A0A7M4DSB4</accession>
<feature type="region of interest" description="Disordered" evidence="1">
    <location>
        <begin position="1"/>
        <end position="52"/>
    </location>
</feature>
<organism evidence="3 4">
    <name type="scientific">Occultella aeris</name>
    <dbReference type="NCBI Taxonomy" id="2761496"/>
    <lineage>
        <taxon>Bacteria</taxon>
        <taxon>Bacillati</taxon>
        <taxon>Actinomycetota</taxon>
        <taxon>Actinomycetes</taxon>
        <taxon>Micrococcales</taxon>
        <taxon>Ruaniaceae</taxon>
        <taxon>Occultella</taxon>
    </lineage>
</organism>
<keyword evidence="2" id="KW-0812">Transmembrane</keyword>
<evidence type="ECO:0000313" key="4">
    <source>
        <dbReference type="Proteomes" id="UP000419743"/>
    </source>
</evidence>
<dbReference type="AlphaFoldDB" id="A0A7M4DSB4"/>
<evidence type="ECO:0000256" key="2">
    <source>
        <dbReference type="SAM" id="Phobius"/>
    </source>
</evidence>
<feature type="transmembrane region" description="Helical" evidence="2">
    <location>
        <begin position="124"/>
        <end position="151"/>
    </location>
</feature>
<dbReference type="RefSeq" id="WP_231955763.1">
    <property type="nucleotide sequence ID" value="NZ_CACRYJ010000069.1"/>
</dbReference>
<comment type="caution">
    <text evidence="3">The sequence shown here is derived from an EMBL/GenBank/DDBJ whole genome shotgun (WGS) entry which is preliminary data.</text>
</comment>
<evidence type="ECO:0008006" key="5">
    <source>
        <dbReference type="Google" id="ProtNLM"/>
    </source>
</evidence>
<reference evidence="3 4" key="1">
    <citation type="submission" date="2019-11" db="EMBL/GenBank/DDBJ databases">
        <authorList>
            <person name="Criscuolo A."/>
        </authorList>
    </citation>
    <scope>NUCLEOTIDE SEQUENCE [LARGE SCALE GENOMIC DNA]</scope>
    <source>
        <strain evidence="3">CIP111667</strain>
    </source>
</reference>
<sequence length="197" mass="22299">MIVFGRKKDEEAPIVEEIEAPPSGKGRPTPRRKVAEAANKRPLVPTDRGAARRAEREKMNAARARMNEAMITGKEEDLPAQHRGPVRRYVRDYIDARFSLGELFLPLSGAIVVILLISTFNASWAAIGVTAILALYAIVAIALVDALIAAFRVRRQLREKFGEDRAKRTMMYTVMRAFQLRRTRMPKPQVKRGEYPR</sequence>
<dbReference type="EMBL" id="CACRYJ010000069">
    <property type="protein sequence ID" value="VZO40358.1"/>
    <property type="molecule type" value="Genomic_DNA"/>
</dbReference>
<gene>
    <name evidence="3" type="ORF">HALOF300_05062</name>
</gene>
<keyword evidence="2" id="KW-0472">Membrane</keyword>
<feature type="compositionally biased region" description="Basic and acidic residues" evidence="1">
    <location>
        <begin position="1"/>
        <end position="11"/>
    </location>
</feature>
<dbReference type="InterPro" id="IPR021403">
    <property type="entry name" value="DUF3043"/>
</dbReference>
<keyword evidence="4" id="KW-1185">Reference proteome</keyword>
<proteinExistence type="predicted"/>
<name>A0A7M4DSB4_9MICO</name>
<protein>
    <recommendedName>
        <fullName evidence="5">DUF3043 domain-containing protein</fullName>
    </recommendedName>
</protein>
<dbReference type="Proteomes" id="UP000419743">
    <property type="component" value="Unassembled WGS sequence"/>
</dbReference>
<evidence type="ECO:0000256" key="1">
    <source>
        <dbReference type="SAM" id="MobiDB-lite"/>
    </source>
</evidence>